<dbReference type="PROSITE" id="PS51257">
    <property type="entry name" value="PROKAR_LIPOPROTEIN"/>
    <property type="match status" value="1"/>
</dbReference>
<evidence type="ECO:0000313" key="3">
    <source>
        <dbReference type="Proteomes" id="UP001597034"/>
    </source>
</evidence>
<evidence type="ECO:0008006" key="4">
    <source>
        <dbReference type="Google" id="ProtNLM"/>
    </source>
</evidence>
<dbReference type="RefSeq" id="WP_256399423.1">
    <property type="nucleotide sequence ID" value="NZ_JANHJR010000002.1"/>
</dbReference>
<organism evidence="2 3">
    <name type="scientific">Haloarchaeobius litoreus</name>
    <dbReference type="NCBI Taxonomy" id="755306"/>
    <lineage>
        <taxon>Archaea</taxon>
        <taxon>Methanobacteriati</taxon>
        <taxon>Methanobacteriota</taxon>
        <taxon>Stenosarchaea group</taxon>
        <taxon>Halobacteria</taxon>
        <taxon>Halobacteriales</taxon>
        <taxon>Halorubellaceae</taxon>
        <taxon>Haloarchaeobius</taxon>
    </lineage>
</organism>
<sequence>MKHWLYWILTVGIIMASTACTLSLAMHPEFALWFMALAVGLYIVARTLHREDSSDTASRPSRTAVAHT</sequence>
<keyword evidence="3" id="KW-1185">Reference proteome</keyword>
<keyword evidence="1" id="KW-0472">Membrane</keyword>
<proteinExistence type="predicted"/>
<keyword evidence="1" id="KW-1133">Transmembrane helix</keyword>
<keyword evidence="1" id="KW-0812">Transmembrane</keyword>
<reference evidence="2 3" key="1">
    <citation type="journal article" date="2019" name="Int. J. Syst. Evol. Microbiol.">
        <title>The Global Catalogue of Microorganisms (GCM) 10K type strain sequencing project: providing services to taxonomists for standard genome sequencing and annotation.</title>
        <authorList>
            <consortium name="The Broad Institute Genomics Platform"/>
            <consortium name="The Broad Institute Genome Sequencing Center for Infectious Disease"/>
            <person name="Wu L."/>
            <person name="Ma J."/>
        </authorList>
    </citation>
    <scope>NUCLEOTIDE SEQUENCE [LARGE SCALE GENOMIC DNA]</scope>
    <source>
        <strain evidence="2 3">CGMCC 1.10390</strain>
    </source>
</reference>
<dbReference type="EMBL" id="JBHUDO010000001">
    <property type="protein sequence ID" value="MFD1644140.1"/>
    <property type="molecule type" value="Genomic_DNA"/>
</dbReference>
<evidence type="ECO:0000313" key="2">
    <source>
        <dbReference type="EMBL" id="MFD1644140.1"/>
    </source>
</evidence>
<dbReference type="Proteomes" id="UP001597034">
    <property type="component" value="Unassembled WGS sequence"/>
</dbReference>
<name>A0ABD6DE94_9EURY</name>
<gene>
    <name evidence="2" type="ORF">ACFSBL_00420</name>
</gene>
<feature type="transmembrane region" description="Helical" evidence="1">
    <location>
        <begin position="5"/>
        <end position="24"/>
    </location>
</feature>
<feature type="transmembrane region" description="Helical" evidence="1">
    <location>
        <begin position="30"/>
        <end position="49"/>
    </location>
</feature>
<accession>A0ABD6DE94</accession>
<evidence type="ECO:0000256" key="1">
    <source>
        <dbReference type="SAM" id="Phobius"/>
    </source>
</evidence>
<dbReference type="AlphaFoldDB" id="A0ABD6DE94"/>
<comment type="caution">
    <text evidence="2">The sequence shown here is derived from an EMBL/GenBank/DDBJ whole genome shotgun (WGS) entry which is preliminary data.</text>
</comment>
<protein>
    <recommendedName>
        <fullName evidence="4">Lipoprotein</fullName>
    </recommendedName>
</protein>